<organism evidence="1 2">
    <name type="scientific">Sanguibacter keddieii (strain ATCC 51767 / DSM 10542 / NCFB 3025 / ST-74)</name>
    <dbReference type="NCBI Taxonomy" id="446469"/>
    <lineage>
        <taxon>Bacteria</taxon>
        <taxon>Bacillati</taxon>
        <taxon>Actinomycetota</taxon>
        <taxon>Actinomycetes</taxon>
        <taxon>Micrococcales</taxon>
        <taxon>Sanguibacteraceae</taxon>
        <taxon>Sanguibacter</taxon>
    </lineage>
</organism>
<protein>
    <recommendedName>
        <fullName evidence="3">Abi-like protein</fullName>
    </recommendedName>
</protein>
<dbReference type="Proteomes" id="UP000000322">
    <property type="component" value="Chromosome"/>
</dbReference>
<dbReference type="OrthoDB" id="3418622at2"/>
<reference evidence="1 2" key="1">
    <citation type="journal article" date="2009" name="Stand. Genomic Sci.">
        <title>Complete genome sequence of Sanguibacter keddieii type strain (ST-74).</title>
        <authorList>
            <person name="Ivanova N."/>
            <person name="Sikorski J."/>
            <person name="Sims D."/>
            <person name="Brettin T."/>
            <person name="Detter J.C."/>
            <person name="Han C."/>
            <person name="Lapidus A."/>
            <person name="Copeland A."/>
            <person name="Glavina Del Rio T."/>
            <person name="Nolan M."/>
            <person name="Chen F."/>
            <person name="Lucas S."/>
            <person name="Tice H."/>
            <person name="Cheng J.F."/>
            <person name="Bruce D."/>
            <person name="Goodwin L."/>
            <person name="Pitluck S."/>
            <person name="Pati A."/>
            <person name="Mavromatis K."/>
            <person name="Chen A."/>
            <person name="Palaniappan K."/>
            <person name="D'haeseleer P."/>
            <person name="Chain P."/>
            <person name="Bristow J."/>
            <person name="Eisen J.A."/>
            <person name="Markowitz V."/>
            <person name="Hugenholtz P."/>
            <person name="Goker M."/>
            <person name="Pukall R."/>
            <person name="Klenk H.P."/>
            <person name="Kyrpides N.C."/>
        </authorList>
    </citation>
    <scope>NUCLEOTIDE SEQUENCE [LARGE SCALE GENOMIC DNA]</scope>
    <source>
        <strain evidence="2">ATCC 51767 / DSM 10542 / NCFB 3025 / ST-74</strain>
    </source>
</reference>
<dbReference type="RefSeq" id="WP_012865814.1">
    <property type="nucleotide sequence ID" value="NC_013521.1"/>
</dbReference>
<dbReference type="HOGENOM" id="CLU_067089_1_0_11"/>
<name>D1BBW5_SANKS</name>
<dbReference type="STRING" id="446469.Sked_07930"/>
<proteinExistence type="predicted"/>
<evidence type="ECO:0000313" key="1">
    <source>
        <dbReference type="EMBL" id="ACZ20745.1"/>
    </source>
</evidence>
<evidence type="ECO:0000313" key="2">
    <source>
        <dbReference type="Proteomes" id="UP000000322"/>
    </source>
</evidence>
<dbReference type="KEGG" id="ske:Sked_07930"/>
<sequence>MLTEEQGSFRTQPLDFRFPERSMTSPEHGAWVTAPRFQKYVTAAGGDPGRALALYDWNAQLAAAWLRDVGHLEVGLRNAYDRALLSHPALGGADWLHASQHGVLFPPRLDLRGVDANAGMRGKIRGAHRTWRHQAALPPRGKVLAEMPFSFWTSLTAQEHEATIWTPVLHRALHAGTDRTKVHPRLAEIRELRNRAAHMESIFTRAGAVYPQLIGVTRRLDRTLASFISQTSQVPDLLAAKP</sequence>
<dbReference type="EMBL" id="CP001819">
    <property type="protein sequence ID" value="ACZ20745.1"/>
    <property type="molecule type" value="Genomic_DNA"/>
</dbReference>
<accession>D1BBW5</accession>
<evidence type="ECO:0008006" key="3">
    <source>
        <dbReference type="Google" id="ProtNLM"/>
    </source>
</evidence>
<dbReference type="eggNOG" id="COG3631">
    <property type="taxonomic scope" value="Bacteria"/>
</dbReference>
<dbReference type="AlphaFoldDB" id="D1BBW5"/>
<gene>
    <name evidence="1" type="ordered locus">Sked_07930</name>
</gene>
<keyword evidence="2" id="KW-1185">Reference proteome</keyword>